<reference evidence="1" key="1">
    <citation type="submission" date="2018-02" db="EMBL/GenBank/DDBJ databases">
        <title>Rhizophora mucronata_Transcriptome.</title>
        <authorList>
            <person name="Meera S.P."/>
            <person name="Sreeshan A."/>
            <person name="Augustine A."/>
        </authorList>
    </citation>
    <scope>NUCLEOTIDE SEQUENCE</scope>
    <source>
        <tissue evidence="1">Leaf</tissue>
    </source>
</reference>
<proteinExistence type="predicted"/>
<dbReference type="EMBL" id="GGEC01005555">
    <property type="protein sequence ID" value="MBW86038.1"/>
    <property type="molecule type" value="Transcribed_RNA"/>
</dbReference>
<organism evidence="1">
    <name type="scientific">Rhizophora mucronata</name>
    <name type="common">Asiatic mangrove</name>
    <dbReference type="NCBI Taxonomy" id="61149"/>
    <lineage>
        <taxon>Eukaryota</taxon>
        <taxon>Viridiplantae</taxon>
        <taxon>Streptophyta</taxon>
        <taxon>Embryophyta</taxon>
        <taxon>Tracheophyta</taxon>
        <taxon>Spermatophyta</taxon>
        <taxon>Magnoliopsida</taxon>
        <taxon>eudicotyledons</taxon>
        <taxon>Gunneridae</taxon>
        <taxon>Pentapetalae</taxon>
        <taxon>rosids</taxon>
        <taxon>fabids</taxon>
        <taxon>Malpighiales</taxon>
        <taxon>Rhizophoraceae</taxon>
        <taxon>Rhizophora</taxon>
    </lineage>
</organism>
<accession>A0A2P2IXT3</accession>
<protein>
    <submittedName>
        <fullName evidence="1">Uncharacterized protein</fullName>
    </submittedName>
</protein>
<dbReference type="AlphaFoldDB" id="A0A2P2IXT3"/>
<evidence type="ECO:0000313" key="1">
    <source>
        <dbReference type="EMBL" id="MBW86038.1"/>
    </source>
</evidence>
<sequence>MNLGSVTRLKLGGLILISRYPSASNIIEKVPRKHTPSSLRLN</sequence>
<name>A0A2P2IXT3_RHIMU</name>